<keyword evidence="4 5" id="KW-0648">Protein biosynthesis</keyword>
<dbReference type="GO" id="GO:0033290">
    <property type="term" value="C:eukaryotic 48S preinitiation complex"/>
    <property type="evidence" value="ECO:0007669"/>
    <property type="project" value="UniProtKB-UniRule"/>
</dbReference>
<dbReference type="GO" id="GO:0002191">
    <property type="term" value="P:cap-dependent translational initiation"/>
    <property type="evidence" value="ECO:0007669"/>
    <property type="project" value="UniProtKB-UniRule"/>
</dbReference>
<dbReference type="InterPro" id="IPR007783">
    <property type="entry name" value="eIF3d"/>
</dbReference>
<dbReference type="PIRSF" id="PIRSF016281">
    <property type="entry name" value="EIF-3_zeta"/>
    <property type="match status" value="1"/>
</dbReference>
<evidence type="ECO:0000256" key="5">
    <source>
        <dbReference type="HAMAP-Rule" id="MF_03003"/>
    </source>
</evidence>
<dbReference type="GO" id="GO:0001732">
    <property type="term" value="P:formation of cytoplasmic translation initiation complex"/>
    <property type="evidence" value="ECO:0007669"/>
    <property type="project" value="UniProtKB-UniRule"/>
</dbReference>
<accession>A0A9W8E0L8</accession>
<feature type="compositionally biased region" description="Gly residues" evidence="6">
    <location>
        <begin position="108"/>
        <end position="125"/>
    </location>
</feature>
<dbReference type="EMBL" id="JANBPT010000113">
    <property type="protein sequence ID" value="KAJ1927528.1"/>
    <property type="molecule type" value="Genomic_DNA"/>
</dbReference>
<evidence type="ECO:0000313" key="8">
    <source>
        <dbReference type="Proteomes" id="UP001150569"/>
    </source>
</evidence>
<evidence type="ECO:0000313" key="7">
    <source>
        <dbReference type="EMBL" id="KAJ1927528.1"/>
    </source>
</evidence>
<feature type="region of interest" description="Disordered" evidence="6">
    <location>
        <begin position="297"/>
        <end position="316"/>
    </location>
</feature>
<comment type="subunit">
    <text evidence="5">Component of the eukaryotic translation initiation factor 3 (eIF-3) complex.</text>
</comment>
<dbReference type="Proteomes" id="UP001150569">
    <property type="component" value="Unassembled WGS sequence"/>
</dbReference>
<feature type="region of interest" description="Disordered" evidence="6">
    <location>
        <begin position="104"/>
        <end position="149"/>
    </location>
</feature>
<keyword evidence="3" id="KW-0694">RNA-binding</keyword>
<comment type="similarity">
    <text evidence="5">Belongs to the eIF-3 subunit D family.</text>
</comment>
<dbReference type="HAMAP" id="MF_03003">
    <property type="entry name" value="eIF3d"/>
    <property type="match status" value="1"/>
</dbReference>
<evidence type="ECO:0000256" key="2">
    <source>
        <dbReference type="ARBA" id="ARBA00022540"/>
    </source>
</evidence>
<protein>
    <recommendedName>
        <fullName evidence="5">Eukaryotic translation initiation factor 3 subunit D</fullName>
        <shortName evidence="5">eIF3d</shortName>
    </recommendedName>
</protein>
<keyword evidence="1 5" id="KW-0963">Cytoplasm</keyword>
<dbReference type="GO" id="GO:0003743">
    <property type="term" value="F:translation initiation factor activity"/>
    <property type="evidence" value="ECO:0007669"/>
    <property type="project" value="UniProtKB-UniRule"/>
</dbReference>
<gene>
    <name evidence="7" type="ORF">IWQ60_002832</name>
</gene>
<evidence type="ECO:0000256" key="1">
    <source>
        <dbReference type="ARBA" id="ARBA00022490"/>
    </source>
</evidence>
<evidence type="ECO:0000256" key="3">
    <source>
        <dbReference type="ARBA" id="ARBA00022884"/>
    </source>
</evidence>
<dbReference type="GO" id="GO:0016282">
    <property type="term" value="C:eukaryotic 43S preinitiation complex"/>
    <property type="evidence" value="ECO:0007669"/>
    <property type="project" value="UniProtKB-UniRule"/>
</dbReference>
<dbReference type="OrthoDB" id="16538at2759"/>
<comment type="function">
    <text evidence="5">mRNA cap-binding component of the eukaryotic translation initiation factor 3 (eIF-3) complex, which is involved in protein synthesis of a specialized repertoire of mRNAs and, together with other initiation factors, stimulates binding of mRNA and methionyl-tRNAi to the 40S ribosome. The eIF-3 complex specifically targets and initiates translation of a subset of mRNAs involved in cell proliferation. In the eIF-3 complex, eif3d specifically recognizes and binds the 7-methylguanosine cap of a subset of mRNAs.</text>
</comment>
<dbReference type="Pfam" id="PF05091">
    <property type="entry name" value="eIF-3_zeta"/>
    <property type="match status" value="1"/>
</dbReference>
<dbReference type="PANTHER" id="PTHR12399">
    <property type="entry name" value="EUKARYOTIC TRANSLATION INITIATION FACTOR 3 SUBUNIT 7"/>
    <property type="match status" value="1"/>
</dbReference>
<comment type="domain">
    <text evidence="5">The RNA gate region regulates mRNA cap recognition to prevent promiscuous mRNA-binding before assembly of eif3d into the full eukaryotic translation initiation factor 3 (eIF-3) complex.</text>
</comment>
<name>A0A9W8E0L8_9FUNG</name>
<dbReference type="GO" id="GO:0005852">
    <property type="term" value="C:eukaryotic translation initiation factor 3 complex"/>
    <property type="evidence" value="ECO:0007669"/>
    <property type="project" value="UniProtKB-UniRule"/>
</dbReference>
<dbReference type="AlphaFoldDB" id="A0A9W8E0L8"/>
<proteinExistence type="inferred from homology"/>
<dbReference type="GO" id="GO:0098808">
    <property type="term" value="F:mRNA cap binding"/>
    <property type="evidence" value="ECO:0007669"/>
    <property type="project" value="UniProtKB-UniRule"/>
</dbReference>
<comment type="subcellular location">
    <subcellularLocation>
        <location evidence="5">Cytoplasm</location>
    </subcellularLocation>
</comment>
<dbReference type="PANTHER" id="PTHR12399:SF0">
    <property type="entry name" value="EUKARYOTIC TRANSLATION INITIATION FACTOR 3 SUBUNIT D"/>
    <property type="match status" value="1"/>
</dbReference>
<comment type="caution">
    <text evidence="7">The sequence shown here is derived from an EMBL/GenBank/DDBJ whole genome shotgun (WGS) entry which is preliminary data.</text>
</comment>
<organism evidence="7 8">
    <name type="scientific">Tieghemiomyces parasiticus</name>
    <dbReference type="NCBI Taxonomy" id="78921"/>
    <lineage>
        <taxon>Eukaryota</taxon>
        <taxon>Fungi</taxon>
        <taxon>Fungi incertae sedis</taxon>
        <taxon>Zoopagomycota</taxon>
        <taxon>Kickxellomycotina</taxon>
        <taxon>Dimargaritomycetes</taxon>
        <taxon>Dimargaritales</taxon>
        <taxon>Dimargaritaceae</taxon>
        <taxon>Tieghemiomyces</taxon>
    </lineage>
</organism>
<feature type="region of interest" description="RNA gate" evidence="5">
    <location>
        <begin position="293"/>
        <end position="307"/>
    </location>
</feature>
<evidence type="ECO:0000256" key="4">
    <source>
        <dbReference type="ARBA" id="ARBA00022917"/>
    </source>
</evidence>
<sequence length="570" mass="63205">MALPHFKLHDVSENESGWGPLTTQKLEQFADIPYTPYSKSDKLGRVADWYEAENTTGRDQRMRNRRLEQYQGYGGGTTSVFAQQQDDDEGSFSLVENRSANVKRNMGRGAGGRGGQRGGAAGARGRGLQRLGAGGRGGAHSTRGGHMNNGRRRFGWRDFDRPHHVRYATVTVGEDWNVVEEIEFHRMSRLQYEVEEPTDVALCGHVSPYTKLADRINVRTEQPLRRSEYVHYDVSASDDPIIERLARENKAQVFATDAVLSILMCTTRTVYPWDIVVNRVGDKLYLDKRPRGPLDYLTVNENAADPPVDSKDKDNVNTPSALAYEATRVNHEFALQVVDTKQRIDLAQPNPFHEEGATEKPAPAAYRYRMFDISTFKGDGDAVQVAKPCHLVVRSQLDAALTGTTAASATFTILHALNQSDIRAPGNGGALDWRKKLDTARGAVVATEIKNNNAKLARWALEGIVAGVPQIKFGYVARTNPRDSKRHGLLGVQSFKPAELARQLNVSIPNAWGVVKAVVDLCLQLPEGKYVLARDPVKPVLRIYGVPLDTFENDDEEEEEQADGSKPETA</sequence>
<keyword evidence="2 5" id="KW-0396">Initiation factor</keyword>
<evidence type="ECO:0000256" key="6">
    <source>
        <dbReference type="SAM" id="MobiDB-lite"/>
    </source>
</evidence>
<reference evidence="7" key="1">
    <citation type="submission" date="2022-07" db="EMBL/GenBank/DDBJ databases">
        <title>Phylogenomic reconstructions and comparative analyses of Kickxellomycotina fungi.</title>
        <authorList>
            <person name="Reynolds N.K."/>
            <person name="Stajich J.E."/>
            <person name="Barry K."/>
            <person name="Grigoriev I.V."/>
            <person name="Crous P."/>
            <person name="Smith M.E."/>
        </authorList>
    </citation>
    <scope>NUCLEOTIDE SEQUENCE</scope>
    <source>
        <strain evidence="7">RSA 861</strain>
    </source>
</reference>
<keyword evidence="8" id="KW-1185">Reference proteome</keyword>